<dbReference type="EMBL" id="QMEB01000043">
    <property type="protein sequence ID" value="NMG19418.1"/>
    <property type="molecule type" value="Genomic_DNA"/>
</dbReference>
<evidence type="ECO:0000259" key="4">
    <source>
        <dbReference type="Pfam" id="PF08241"/>
    </source>
</evidence>
<name>A0ABX1P5S5_9CYAN</name>
<gene>
    <name evidence="5" type="ORF">DP116_08080</name>
</gene>
<dbReference type="GO" id="GO:0032259">
    <property type="term" value="P:methylation"/>
    <property type="evidence" value="ECO:0007669"/>
    <property type="project" value="UniProtKB-KW"/>
</dbReference>
<organism evidence="5 6">
    <name type="scientific">Brasilonema bromeliae SPC951</name>
    <dbReference type="NCBI Taxonomy" id="385972"/>
    <lineage>
        <taxon>Bacteria</taxon>
        <taxon>Bacillati</taxon>
        <taxon>Cyanobacteriota</taxon>
        <taxon>Cyanophyceae</taxon>
        <taxon>Nostocales</taxon>
        <taxon>Scytonemataceae</taxon>
        <taxon>Brasilonema</taxon>
        <taxon>Bromeliae group (in: Brasilonema)</taxon>
    </lineage>
</organism>
<dbReference type="SUPFAM" id="SSF53335">
    <property type="entry name" value="S-adenosyl-L-methionine-dependent methyltransferases"/>
    <property type="match status" value="1"/>
</dbReference>
<keyword evidence="3" id="KW-0949">S-adenosyl-L-methionine</keyword>
<evidence type="ECO:0000313" key="5">
    <source>
        <dbReference type="EMBL" id="NMG19418.1"/>
    </source>
</evidence>
<keyword evidence="2" id="KW-0808">Transferase</keyword>
<proteinExistence type="predicted"/>
<dbReference type="InterPro" id="IPR029063">
    <property type="entry name" value="SAM-dependent_MTases_sf"/>
</dbReference>
<dbReference type="InterPro" id="IPR013216">
    <property type="entry name" value="Methyltransf_11"/>
</dbReference>
<keyword evidence="1 5" id="KW-0489">Methyltransferase</keyword>
<evidence type="ECO:0000313" key="6">
    <source>
        <dbReference type="Proteomes" id="UP000718564"/>
    </source>
</evidence>
<feature type="domain" description="Methyltransferase type 11" evidence="4">
    <location>
        <begin position="73"/>
        <end position="171"/>
    </location>
</feature>
<evidence type="ECO:0000256" key="3">
    <source>
        <dbReference type="ARBA" id="ARBA00022691"/>
    </source>
</evidence>
<dbReference type="PANTHER" id="PTHR43464:SF19">
    <property type="entry name" value="UBIQUINONE BIOSYNTHESIS O-METHYLTRANSFERASE, MITOCHONDRIAL"/>
    <property type="match status" value="1"/>
</dbReference>
<dbReference type="PANTHER" id="PTHR43464">
    <property type="entry name" value="METHYLTRANSFERASE"/>
    <property type="match status" value="1"/>
</dbReference>
<protein>
    <submittedName>
        <fullName evidence="5">Class I SAM-dependent methyltransferase</fullName>
    </submittedName>
</protein>
<dbReference type="Gene3D" id="3.40.50.150">
    <property type="entry name" value="Vaccinia Virus protein VP39"/>
    <property type="match status" value="1"/>
</dbReference>
<keyword evidence="6" id="KW-1185">Reference proteome</keyword>
<dbReference type="GO" id="GO:0008168">
    <property type="term" value="F:methyltransferase activity"/>
    <property type="evidence" value="ECO:0007669"/>
    <property type="project" value="UniProtKB-KW"/>
</dbReference>
<dbReference type="CDD" id="cd02440">
    <property type="entry name" value="AdoMet_MTases"/>
    <property type="match status" value="1"/>
</dbReference>
<comment type="caution">
    <text evidence="5">The sequence shown here is derived from an EMBL/GenBank/DDBJ whole genome shotgun (WGS) entry which is preliminary data.</text>
</comment>
<reference evidence="5 6" key="1">
    <citation type="submission" date="2018-06" db="EMBL/GenBank/DDBJ databases">
        <title>Comparative genomics of Brasilonema spp. strains.</title>
        <authorList>
            <person name="Alvarenga D.O."/>
            <person name="Fiore M.F."/>
            <person name="Varani A.M."/>
        </authorList>
    </citation>
    <scope>NUCLEOTIDE SEQUENCE [LARGE SCALE GENOMIC DNA]</scope>
    <source>
        <strain evidence="5 6">SPC951</strain>
    </source>
</reference>
<evidence type="ECO:0000256" key="1">
    <source>
        <dbReference type="ARBA" id="ARBA00022603"/>
    </source>
</evidence>
<evidence type="ECO:0000256" key="2">
    <source>
        <dbReference type="ARBA" id="ARBA00022679"/>
    </source>
</evidence>
<dbReference type="Pfam" id="PF08241">
    <property type="entry name" value="Methyltransf_11"/>
    <property type="match status" value="1"/>
</dbReference>
<dbReference type="Proteomes" id="UP000718564">
    <property type="component" value="Unassembled WGS sequence"/>
</dbReference>
<sequence length="343" mass="38451">MPLFSPQQDLKFRTNIMSDSSRLQSLLSDEALTHYENGREAHRLSKGVGQLELARTQELLSRYLPPPPAVIFDVGGGNGIYAFWLAQQGYEVHLIDAVPLHIEQAQIYSQTQRAHPLASIAVGDARQLNRADASVDAVVLLGLLYHLIERSDRIAALRETHRILKNGGLVFAVGISRFASTLDGLFRGYLDDPEFVAIVQRDLAEGQHRNPSNHPAYFTTAFFHHPEELKAEVEEAGLSCENILAIEGSGWLLQNFEEHWSQPSRRERLLQSIRWLETEPSTLGMSAHIMAIALKTEPVGDWLPELRSGEALRASGTGRATRSLKKRQSSRFCQKRGSKYHQT</sequence>
<accession>A0ABX1P5S5</accession>